<evidence type="ECO:0000256" key="1">
    <source>
        <dbReference type="SAM" id="MobiDB-lite"/>
    </source>
</evidence>
<reference evidence="2 3" key="1">
    <citation type="submission" date="2019-05" db="EMBL/GenBank/DDBJ databases">
        <title>Another draft genome of Portunus trituberculatus and its Hox gene families provides insights of decapod evolution.</title>
        <authorList>
            <person name="Jeong J.-H."/>
            <person name="Song I."/>
            <person name="Kim S."/>
            <person name="Choi T."/>
            <person name="Kim D."/>
            <person name="Ryu S."/>
            <person name="Kim W."/>
        </authorList>
    </citation>
    <scope>NUCLEOTIDE SEQUENCE [LARGE SCALE GENOMIC DNA]</scope>
    <source>
        <tissue evidence="2">Muscle</tissue>
    </source>
</reference>
<accession>A0A5B7H9J3</accession>
<dbReference type="Proteomes" id="UP000324222">
    <property type="component" value="Unassembled WGS sequence"/>
</dbReference>
<dbReference type="EMBL" id="VSRR010024988">
    <property type="protein sequence ID" value="MPC66596.1"/>
    <property type="molecule type" value="Genomic_DNA"/>
</dbReference>
<feature type="region of interest" description="Disordered" evidence="1">
    <location>
        <begin position="18"/>
        <end position="39"/>
    </location>
</feature>
<proteinExistence type="predicted"/>
<name>A0A5B7H9J3_PORTR</name>
<organism evidence="2 3">
    <name type="scientific">Portunus trituberculatus</name>
    <name type="common">Swimming crab</name>
    <name type="synonym">Neptunus trituberculatus</name>
    <dbReference type="NCBI Taxonomy" id="210409"/>
    <lineage>
        <taxon>Eukaryota</taxon>
        <taxon>Metazoa</taxon>
        <taxon>Ecdysozoa</taxon>
        <taxon>Arthropoda</taxon>
        <taxon>Crustacea</taxon>
        <taxon>Multicrustacea</taxon>
        <taxon>Malacostraca</taxon>
        <taxon>Eumalacostraca</taxon>
        <taxon>Eucarida</taxon>
        <taxon>Decapoda</taxon>
        <taxon>Pleocyemata</taxon>
        <taxon>Brachyura</taxon>
        <taxon>Eubrachyura</taxon>
        <taxon>Portunoidea</taxon>
        <taxon>Portunidae</taxon>
        <taxon>Portuninae</taxon>
        <taxon>Portunus</taxon>
    </lineage>
</organism>
<comment type="caution">
    <text evidence="2">The sequence shown here is derived from an EMBL/GenBank/DDBJ whole genome shotgun (WGS) entry which is preliminary data.</text>
</comment>
<protein>
    <submittedName>
        <fullName evidence="2">Uncharacterized protein</fullName>
    </submittedName>
</protein>
<dbReference type="AlphaFoldDB" id="A0A5B7H9J3"/>
<sequence>MTESLSFLCQSLQTDTAKQHRVSPIPRHQTHGTPSSNHPMTSCKLFVSLTTAMQGFRIEFHLQTHPIQRLRRRLLLCRSSIATPFTLPLIHSCSCAADTEVMAGRLTEERIFLFFLWRKASTHPSPAGQPPVLVRALSALWTGHGKSVKSPAE</sequence>
<keyword evidence="3" id="KW-1185">Reference proteome</keyword>
<evidence type="ECO:0000313" key="3">
    <source>
        <dbReference type="Proteomes" id="UP000324222"/>
    </source>
</evidence>
<gene>
    <name evidence="2" type="ORF">E2C01_060747</name>
</gene>
<evidence type="ECO:0000313" key="2">
    <source>
        <dbReference type="EMBL" id="MPC66596.1"/>
    </source>
</evidence>